<protein>
    <submittedName>
        <fullName evidence="1">Uncharacterized protein</fullName>
    </submittedName>
</protein>
<sequence>MWLVRTVQLYDLRRSDRIYCNNANLKTYLMIPYKKCDHFSTKSCSFRYALITTTSQIRNLFVLITNGLGPASDFFPKHRYNMQFRTTGDNSSLIEISIKATAGRVI</sequence>
<dbReference type="InParanoid" id="A0A024GQH2"/>
<proteinExistence type="predicted"/>
<keyword evidence="2" id="KW-1185">Reference proteome</keyword>
<dbReference type="Proteomes" id="UP000053237">
    <property type="component" value="Unassembled WGS sequence"/>
</dbReference>
<name>A0A024GQH2_9STRA</name>
<organism evidence="1 2">
    <name type="scientific">Albugo candida</name>
    <dbReference type="NCBI Taxonomy" id="65357"/>
    <lineage>
        <taxon>Eukaryota</taxon>
        <taxon>Sar</taxon>
        <taxon>Stramenopiles</taxon>
        <taxon>Oomycota</taxon>
        <taxon>Peronosporomycetes</taxon>
        <taxon>Albuginales</taxon>
        <taxon>Albuginaceae</taxon>
        <taxon>Albugo</taxon>
    </lineage>
</organism>
<reference evidence="1 2" key="1">
    <citation type="submission" date="2012-05" db="EMBL/GenBank/DDBJ databases">
        <title>Recombination and specialization in a pathogen metapopulation.</title>
        <authorList>
            <person name="Gardiner A."/>
            <person name="Kemen E."/>
            <person name="Schultz-Larsen T."/>
            <person name="MacLean D."/>
            <person name="Van Oosterhout C."/>
            <person name="Jones J.D.G."/>
        </authorList>
    </citation>
    <scope>NUCLEOTIDE SEQUENCE [LARGE SCALE GENOMIC DNA]</scope>
    <source>
        <strain evidence="1 2">Ac Nc2</strain>
    </source>
</reference>
<evidence type="ECO:0000313" key="2">
    <source>
        <dbReference type="Proteomes" id="UP000053237"/>
    </source>
</evidence>
<gene>
    <name evidence="1" type="ORF">BN9_104320</name>
</gene>
<accession>A0A024GQH2</accession>
<dbReference type="EMBL" id="CAIX01000279">
    <property type="protein sequence ID" value="CCI49150.1"/>
    <property type="molecule type" value="Genomic_DNA"/>
</dbReference>
<comment type="caution">
    <text evidence="1">The sequence shown here is derived from an EMBL/GenBank/DDBJ whole genome shotgun (WGS) entry which is preliminary data.</text>
</comment>
<dbReference type="AlphaFoldDB" id="A0A024GQH2"/>
<evidence type="ECO:0000313" key="1">
    <source>
        <dbReference type="EMBL" id="CCI49150.1"/>
    </source>
</evidence>